<protein>
    <submittedName>
        <fullName evidence="1">Uncharacterized protein</fullName>
    </submittedName>
</protein>
<comment type="caution">
    <text evidence="1">The sequence shown here is derived from an EMBL/GenBank/DDBJ whole genome shotgun (WGS) entry which is preliminary data.</text>
</comment>
<dbReference type="EMBL" id="WQMT02000005">
    <property type="protein sequence ID" value="KAG9222157.1"/>
    <property type="molecule type" value="Genomic_DNA"/>
</dbReference>
<dbReference type="Proteomes" id="UP000824881">
    <property type="component" value="Unassembled WGS sequence"/>
</dbReference>
<sequence length="222" mass="23572">MSAISASRRQEFSGVYKPNASVPNCVITLLTTPSHYQPPPLSIVMFASVYVAATLLATLAQGLTIDISSRQVAAGNASTISTQIHPFGVVGKCLNVKGNVTANGTSVQVFDCNGSSGQNWSIVKGQTKVQLAGTNFCLDAGSKPASGVALKIWTCYDNLPAQDWWFTNDSRIAVVNKGQCMDFKDGLFTNNNTVQTWKCTDNNTNQVWSLASVTSGTPSPVA</sequence>
<reference evidence="1 2" key="1">
    <citation type="journal article" date="2021" name="Appl. Environ. Microbiol.">
        <title>Genetic linkage and physical mapping for an oyster mushroom Pleurotus cornucopiae and QTL analysis for the trait cap color.</title>
        <authorList>
            <person name="Zhang Y."/>
            <person name="Gao W."/>
            <person name="Sonnenberg A."/>
            <person name="Chen Q."/>
            <person name="Zhang J."/>
            <person name="Huang C."/>
        </authorList>
    </citation>
    <scope>NUCLEOTIDE SEQUENCE [LARGE SCALE GENOMIC DNA]</scope>
    <source>
        <strain evidence="1">CCMSSC00406</strain>
    </source>
</reference>
<organism evidence="1 2">
    <name type="scientific">Pleurotus cornucopiae</name>
    <name type="common">Cornucopia mushroom</name>
    <dbReference type="NCBI Taxonomy" id="5321"/>
    <lineage>
        <taxon>Eukaryota</taxon>
        <taxon>Fungi</taxon>
        <taxon>Dikarya</taxon>
        <taxon>Basidiomycota</taxon>
        <taxon>Agaricomycotina</taxon>
        <taxon>Agaricomycetes</taxon>
        <taxon>Agaricomycetidae</taxon>
        <taxon>Agaricales</taxon>
        <taxon>Pleurotineae</taxon>
        <taxon>Pleurotaceae</taxon>
        <taxon>Pleurotus</taxon>
    </lineage>
</organism>
<evidence type="ECO:0000313" key="1">
    <source>
        <dbReference type="EMBL" id="KAG9222157.1"/>
    </source>
</evidence>
<gene>
    <name evidence="1" type="ORF">CCMSSC00406_0009030</name>
</gene>
<evidence type="ECO:0000313" key="2">
    <source>
        <dbReference type="Proteomes" id="UP000824881"/>
    </source>
</evidence>
<keyword evidence="2" id="KW-1185">Reference proteome</keyword>
<accession>A0ACB7IV78</accession>
<proteinExistence type="predicted"/>
<name>A0ACB7IV78_PLECO</name>